<accession>A0A150WGA0</accession>
<dbReference type="EMBL" id="LUKF01000016">
    <property type="protein sequence ID" value="KYG62069.1"/>
    <property type="molecule type" value="Genomic_DNA"/>
</dbReference>
<protein>
    <submittedName>
        <fullName evidence="3">Phosphonates-binding protein</fullName>
    </submittedName>
</protein>
<dbReference type="GO" id="GO:0043190">
    <property type="term" value="C:ATP-binding cassette (ABC) transporter complex"/>
    <property type="evidence" value="ECO:0007669"/>
    <property type="project" value="InterPro"/>
</dbReference>
<name>A0A150WGA0_BDEBC</name>
<dbReference type="RefSeq" id="WP_063244182.1">
    <property type="nucleotide sequence ID" value="NZ_CP168967.1"/>
</dbReference>
<dbReference type="InterPro" id="IPR005770">
    <property type="entry name" value="PhnD"/>
</dbReference>
<gene>
    <name evidence="3" type="ORF">AZI85_07665</name>
</gene>
<dbReference type="SUPFAM" id="SSF53850">
    <property type="entry name" value="Periplasmic binding protein-like II"/>
    <property type="match status" value="1"/>
</dbReference>
<dbReference type="Proteomes" id="UP000075391">
    <property type="component" value="Unassembled WGS sequence"/>
</dbReference>
<dbReference type="OrthoDB" id="5289663at2"/>
<dbReference type="PANTHER" id="PTHR35841">
    <property type="entry name" value="PHOSPHONATES-BINDING PERIPLASMIC PROTEIN"/>
    <property type="match status" value="1"/>
</dbReference>
<evidence type="ECO:0000313" key="3">
    <source>
        <dbReference type="EMBL" id="KYG62069.1"/>
    </source>
</evidence>
<dbReference type="GO" id="GO:0055085">
    <property type="term" value="P:transmembrane transport"/>
    <property type="evidence" value="ECO:0007669"/>
    <property type="project" value="InterPro"/>
</dbReference>
<dbReference type="CDD" id="cd01071">
    <property type="entry name" value="PBP2_PhnD_like"/>
    <property type="match status" value="1"/>
</dbReference>
<proteinExistence type="inferred from homology"/>
<dbReference type="Gene3D" id="3.40.190.10">
    <property type="entry name" value="Periplasmic binding protein-like II"/>
    <property type="match status" value="2"/>
</dbReference>
<dbReference type="PANTHER" id="PTHR35841:SF1">
    <property type="entry name" value="PHOSPHONATES-BINDING PERIPLASMIC PROTEIN"/>
    <property type="match status" value="1"/>
</dbReference>
<keyword evidence="2" id="KW-0732">Signal</keyword>
<evidence type="ECO:0000313" key="4">
    <source>
        <dbReference type="Proteomes" id="UP000075391"/>
    </source>
</evidence>
<evidence type="ECO:0000256" key="2">
    <source>
        <dbReference type="ARBA" id="ARBA00022729"/>
    </source>
</evidence>
<organism evidence="3 4">
    <name type="scientific">Bdellovibrio bacteriovorus</name>
    <dbReference type="NCBI Taxonomy" id="959"/>
    <lineage>
        <taxon>Bacteria</taxon>
        <taxon>Pseudomonadati</taxon>
        <taxon>Bdellovibrionota</taxon>
        <taxon>Bdellovibrionia</taxon>
        <taxon>Bdellovibrionales</taxon>
        <taxon>Pseudobdellovibrionaceae</taxon>
        <taxon>Bdellovibrio</taxon>
    </lineage>
</organism>
<comment type="caution">
    <text evidence="3">The sequence shown here is derived from an EMBL/GenBank/DDBJ whole genome shotgun (WGS) entry which is preliminary data.</text>
</comment>
<dbReference type="AlphaFoldDB" id="A0A150WGA0"/>
<sequence length="297" mass="33102">MTRLLTMVLMSSFLVSGCNLKKDALGTEKNPIKFHLVPAVDAKVLADNAKVLEEYLEKNTPYKYEITIPQSFVAVVEAFGTKRADVAAINTYGYYLAHKQYGVEARLTVIRYGIATYQSQFLARADSKIKSLKDLAGKKVAFVDPASTSGYLLPLKTLKDLKIEPKDTVFAMKHDSVVTMIYQGQVDAGATYYSPAQNGQIEDARRLVKMQYPDVEQKVKIIELSEPIPNDPIVFRKDMPEEMKEKIVDTLLQFAATPEGLKAIDLMLGATNFKKASDSDYDSVREMLKTLAPPEGK</sequence>
<evidence type="ECO:0000256" key="1">
    <source>
        <dbReference type="ARBA" id="ARBA00007162"/>
    </source>
</evidence>
<reference evidence="3 4" key="1">
    <citation type="submission" date="2016-03" db="EMBL/GenBank/DDBJ databases">
        <authorList>
            <person name="Ploux O."/>
        </authorList>
    </citation>
    <scope>NUCLEOTIDE SEQUENCE [LARGE SCALE GENOMIC DNA]</scope>
    <source>
        <strain evidence="3 4">BER2</strain>
    </source>
</reference>
<comment type="similarity">
    <text evidence="1">Belongs to the phosphate/phosphite/phosphonate binding protein family.</text>
</comment>
<dbReference type="NCBIfam" id="TIGR01098">
    <property type="entry name" value="3A0109s03R"/>
    <property type="match status" value="1"/>
</dbReference>
<dbReference type="Pfam" id="PF12974">
    <property type="entry name" value="Phosphonate-bd"/>
    <property type="match status" value="1"/>
</dbReference>
<dbReference type="PROSITE" id="PS51257">
    <property type="entry name" value="PROKAR_LIPOPROTEIN"/>
    <property type="match status" value="1"/>
</dbReference>